<dbReference type="PANTHER" id="PTHR10196">
    <property type="entry name" value="SUGAR KINASE"/>
    <property type="match status" value="1"/>
</dbReference>
<proteinExistence type="inferred from homology"/>
<dbReference type="PANTHER" id="PTHR10196:SF93">
    <property type="entry name" value="L-RHAMNULOKINASE"/>
    <property type="match status" value="1"/>
</dbReference>
<dbReference type="InterPro" id="IPR018485">
    <property type="entry name" value="FGGY_C"/>
</dbReference>
<dbReference type="Proteomes" id="UP000291269">
    <property type="component" value="Unassembled WGS sequence"/>
</dbReference>
<dbReference type="GO" id="GO:0005829">
    <property type="term" value="C:cytosol"/>
    <property type="evidence" value="ECO:0007669"/>
    <property type="project" value="TreeGrafter"/>
</dbReference>
<evidence type="ECO:0000256" key="7">
    <source>
        <dbReference type="ARBA" id="ARBA00023308"/>
    </source>
</evidence>
<gene>
    <name evidence="10" type="ORF">ESZ91_10860</name>
</gene>
<dbReference type="InterPro" id="IPR018484">
    <property type="entry name" value="FGGY_N"/>
</dbReference>
<dbReference type="CDD" id="cd07771">
    <property type="entry name" value="ASKHA_NBD_FGGY_RhaB-like"/>
    <property type="match status" value="1"/>
</dbReference>
<evidence type="ECO:0000256" key="4">
    <source>
        <dbReference type="ARBA" id="ARBA00022777"/>
    </source>
</evidence>
<keyword evidence="11" id="KW-1185">Reference proteome</keyword>
<keyword evidence="7" id="KW-0684">Rhamnose metabolism</keyword>
<dbReference type="Pfam" id="PF02782">
    <property type="entry name" value="FGGY_C"/>
    <property type="match status" value="1"/>
</dbReference>
<evidence type="ECO:0000259" key="9">
    <source>
        <dbReference type="Pfam" id="PF02782"/>
    </source>
</evidence>
<dbReference type="OrthoDB" id="9761504at2"/>
<dbReference type="Pfam" id="PF00370">
    <property type="entry name" value="FGGY_N"/>
    <property type="match status" value="1"/>
</dbReference>
<protein>
    <submittedName>
        <fullName evidence="10">Rhamnulokinase</fullName>
    </submittedName>
</protein>
<evidence type="ECO:0000256" key="5">
    <source>
        <dbReference type="ARBA" id="ARBA00022840"/>
    </source>
</evidence>
<feature type="domain" description="Carbohydrate kinase FGGY C-terminal" evidence="9">
    <location>
        <begin position="254"/>
        <end position="443"/>
    </location>
</feature>
<dbReference type="EMBL" id="SDOZ01000005">
    <property type="protein sequence ID" value="RXZ57846.1"/>
    <property type="molecule type" value="Genomic_DNA"/>
</dbReference>
<evidence type="ECO:0000256" key="6">
    <source>
        <dbReference type="ARBA" id="ARBA00023157"/>
    </source>
</evidence>
<dbReference type="SUPFAM" id="SSF53067">
    <property type="entry name" value="Actin-like ATPase domain"/>
    <property type="match status" value="2"/>
</dbReference>
<keyword evidence="2" id="KW-0808">Transferase</keyword>
<keyword evidence="4 10" id="KW-0418">Kinase</keyword>
<comment type="caution">
    <text evidence="10">The sequence shown here is derived from an EMBL/GenBank/DDBJ whole genome shotgun (WGS) entry which is preliminary data.</text>
</comment>
<dbReference type="RefSeq" id="WP_129227182.1">
    <property type="nucleotide sequence ID" value="NZ_SDOZ01000005.1"/>
</dbReference>
<dbReference type="GO" id="GO:0008993">
    <property type="term" value="F:rhamnulokinase activity"/>
    <property type="evidence" value="ECO:0007669"/>
    <property type="project" value="InterPro"/>
</dbReference>
<evidence type="ECO:0000313" key="10">
    <source>
        <dbReference type="EMBL" id="RXZ57846.1"/>
    </source>
</evidence>
<sequence>MKVLAFDFGASSGRAILGEFDGKKIELKEIHRFLNEPVEINGALYWDILRLYHELKQGILKADRLGGADSMGIDTWGVDIGFIGKDGQLLANPFHYRSPHTEHAVEELESKMSREELFAEAGLAFQKFNTLCQLVVMQKNGNVALENAESALFIPDLFTYFLTGKKICEFSIASTSQLIVPGKNQFSEKIFQTFGLKNIFPEIVSPGKIVGDVKEDVKNELDLRHDLKVIATCGHDTASAYLAVPKDSENSVFLSSGTWSLLGMELDEPILSKEAMDAGYTNEGGLNNSIRFLKNIMGLWIIQECKRTWDKEGNVMSFAEIADGASKIEPCKFLINPDADEFYSPHDMPDKIVNFCKKTGGNVPSNPFEIARCVYDSLALAYKHNVLALEKITGKKVDVLHIVGGGSNNTMLNVATANALGIRVTAGPGEGTALGNILCQLIALGKVKDAKEAREIVKNSTEIKEFLPSDCAVYENAYKLFLTIL</sequence>
<keyword evidence="6" id="KW-1015">Disulfide bond</keyword>
<dbReference type="InterPro" id="IPR043129">
    <property type="entry name" value="ATPase_NBD"/>
</dbReference>
<evidence type="ECO:0000256" key="3">
    <source>
        <dbReference type="ARBA" id="ARBA00022741"/>
    </source>
</evidence>
<keyword evidence="5" id="KW-0067">ATP-binding</keyword>
<dbReference type="GO" id="GO:0004370">
    <property type="term" value="F:glycerol kinase activity"/>
    <property type="evidence" value="ECO:0007669"/>
    <property type="project" value="TreeGrafter"/>
</dbReference>
<dbReference type="AlphaFoldDB" id="A0A4Q2K8C0"/>
<dbReference type="GO" id="GO:0006071">
    <property type="term" value="P:glycerol metabolic process"/>
    <property type="evidence" value="ECO:0007669"/>
    <property type="project" value="TreeGrafter"/>
</dbReference>
<feature type="domain" description="Carbohydrate kinase FGGY N-terminal" evidence="8">
    <location>
        <begin position="3"/>
        <end position="242"/>
    </location>
</feature>
<evidence type="ECO:0000313" key="11">
    <source>
        <dbReference type="Proteomes" id="UP000291269"/>
    </source>
</evidence>
<accession>A0A4Q2K8C0</accession>
<dbReference type="Gene3D" id="3.30.420.40">
    <property type="match status" value="2"/>
</dbReference>
<organism evidence="10 11">
    <name type="scientific">Candidatus Borkfalkia ceftriaxoniphila</name>
    <dbReference type="NCBI Taxonomy" id="2508949"/>
    <lineage>
        <taxon>Bacteria</taxon>
        <taxon>Bacillati</taxon>
        <taxon>Bacillota</taxon>
        <taxon>Clostridia</taxon>
        <taxon>Christensenellales</taxon>
        <taxon>Christensenellaceae</taxon>
        <taxon>Candidatus Borkfalkia</taxon>
    </lineage>
</organism>
<keyword evidence="3" id="KW-0547">Nucleotide-binding</keyword>
<dbReference type="GO" id="GO:0019301">
    <property type="term" value="P:rhamnose catabolic process"/>
    <property type="evidence" value="ECO:0007669"/>
    <property type="project" value="InterPro"/>
</dbReference>
<dbReference type="GO" id="GO:0005524">
    <property type="term" value="F:ATP binding"/>
    <property type="evidence" value="ECO:0007669"/>
    <property type="project" value="UniProtKB-KW"/>
</dbReference>
<evidence type="ECO:0000256" key="1">
    <source>
        <dbReference type="ARBA" id="ARBA00009156"/>
    </source>
</evidence>
<name>A0A4Q2K8C0_9FIRM</name>
<comment type="similarity">
    <text evidence="1">Belongs to the FGGY kinase family.</text>
</comment>
<evidence type="ECO:0000256" key="2">
    <source>
        <dbReference type="ARBA" id="ARBA00022679"/>
    </source>
</evidence>
<dbReference type="InterPro" id="IPR013449">
    <property type="entry name" value="Rhamnulokinase"/>
</dbReference>
<reference evidence="10 11" key="1">
    <citation type="journal article" date="2019" name="Gut">
        <title>Antibiotics-induced monodominance of a novel gut bacterial order.</title>
        <authorList>
            <person name="Hildebrand F."/>
            <person name="Moitinho-Silva L."/>
            <person name="Blasche S."/>
            <person name="Jahn M.T."/>
            <person name="Gossmann T.I."/>
            <person name="Heuerta-Cepas J."/>
            <person name="Hercog R."/>
            <person name="Luetge M."/>
            <person name="Bahram M."/>
            <person name="Pryszlak A."/>
            <person name="Alves R.J."/>
            <person name="Waszak S.M."/>
            <person name="Zhu A."/>
            <person name="Ye L."/>
            <person name="Costea P.I."/>
            <person name="Aalvink S."/>
            <person name="Belzer C."/>
            <person name="Forslund S.K."/>
            <person name="Sunagawa S."/>
            <person name="Hentschel U."/>
            <person name="Merten C."/>
            <person name="Patil K.R."/>
            <person name="Benes V."/>
            <person name="Bork P."/>
        </authorList>
    </citation>
    <scope>NUCLEOTIDE SEQUENCE [LARGE SCALE GENOMIC DNA]</scope>
    <source>
        <strain evidence="10 11">HDS1380</strain>
    </source>
</reference>
<evidence type="ECO:0000259" key="8">
    <source>
        <dbReference type="Pfam" id="PF00370"/>
    </source>
</evidence>